<dbReference type="InterPro" id="IPR000375">
    <property type="entry name" value="Dynamin_stalk"/>
</dbReference>
<dbReference type="InterPro" id="IPR030381">
    <property type="entry name" value="G_DYNAMIN_dom"/>
</dbReference>
<dbReference type="CDD" id="cd08771">
    <property type="entry name" value="DLP_1"/>
    <property type="match status" value="1"/>
</dbReference>
<dbReference type="GO" id="GO:0005886">
    <property type="term" value="C:plasma membrane"/>
    <property type="evidence" value="ECO:0007669"/>
    <property type="project" value="TreeGrafter"/>
</dbReference>
<feature type="compositionally biased region" description="Polar residues" evidence="3">
    <location>
        <begin position="1"/>
        <end position="16"/>
    </location>
</feature>
<dbReference type="InterPro" id="IPR022812">
    <property type="entry name" value="Dynamin"/>
</dbReference>
<keyword evidence="6" id="KW-0378">Hydrolase</keyword>
<feature type="compositionally biased region" description="Polar residues" evidence="3">
    <location>
        <begin position="552"/>
        <end position="566"/>
    </location>
</feature>
<feature type="region of interest" description="Disordered" evidence="3">
    <location>
        <begin position="1"/>
        <end position="63"/>
    </location>
</feature>
<dbReference type="OrthoDB" id="5061070at2759"/>
<dbReference type="GO" id="GO:0005737">
    <property type="term" value="C:cytoplasm"/>
    <property type="evidence" value="ECO:0007669"/>
    <property type="project" value="TreeGrafter"/>
</dbReference>
<dbReference type="Proteomes" id="UP000800035">
    <property type="component" value="Unassembled WGS sequence"/>
</dbReference>
<dbReference type="InterPro" id="IPR003130">
    <property type="entry name" value="GED"/>
</dbReference>
<reference evidence="6" key="1">
    <citation type="journal article" date="2020" name="Stud. Mycol.">
        <title>101 Dothideomycetes genomes: a test case for predicting lifestyles and emergence of pathogens.</title>
        <authorList>
            <person name="Haridas S."/>
            <person name="Albert R."/>
            <person name="Binder M."/>
            <person name="Bloem J."/>
            <person name="Labutti K."/>
            <person name="Salamov A."/>
            <person name="Andreopoulos B."/>
            <person name="Baker S."/>
            <person name="Barry K."/>
            <person name="Bills G."/>
            <person name="Bluhm B."/>
            <person name="Cannon C."/>
            <person name="Castanera R."/>
            <person name="Culley D."/>
            <person name="Daum C."/>
            <person name="Ezra D."/>
            <person name="Gonzalez J."/>
            <person name="Henrissat B."/>
            <person name="Kuo A."/>
            <person name="Liang C."/>
            <person name="Lipzen A."/>
            <person name="Lutzoni F."/>
            <person name="Magnuson J."/>
            <person name="Mondo S."/>
            <person name="Nolan M."/>
            <person name="Ohm R."/>
            <person name="Pangilinan J."/>
            <person name="Park H.-J."/>
            <person name="Ramirez L."/>
            <person name="Alfaro M."/>
            <person name="Sun H."/>
            <person name="Tritt A."/>
            <person name="Yoshinaga Y."/>
            <person name="Zwiers L.-H."/>
            <person name="Turgeon B."/>
            <person name="Goodwin S."/>
            <person name="Spatafora J."/>
            <person name="Crous P."/>
            <person name="Grigoriev I."/>
        </authorList>
    </citation>
    <scope>NUCLEOTIDE SEQUENCE</scope>
    <source>
        <strain evidence="6">CBS 675.92</strain>
    </source>
</reference>
<dbReference type="GO" id="GO:0008017">
    <property type="term" value="F:microtubule binding"/>
    <property type="evidence" value="ECO:0007669"/>
    <property type="project" value="TreeGrafter"/>
</dbReference>
<dbReference type="InterPro" id="IPR001401">
    <property type="entry name" value="Dynamin_GTPase"/>
</dbReference>
<dbReference type="Gene3D" id="1.20.120.1240">
    <property type="entry name" value="Dynamin, middle domain"/>
    <property type="match status" value="1"/>
</dbReference>
<dbReference type="GO" id="GO:0031623">
    <property type="term" value="P:receptor internalization"/>
    <property type="evidence" value="ECO:0007669"/>
    <property type="project" value="TreeGrafter"/>
</dbReference>
<dbReference type="Pfam" id="PF02212">
    <property type="entry name" value="GED"/>
    <property type="match status" value="1"/>
</dbReference>
<dbReference type="PROSITE" id="PS51388">
    <property type="entry name" value="GED"/>
    <property type="match status" value="1"/>
</dbReference>
<dbReference type="EMBL" id="ML976978">
    <property type="protein sequence ID" value="KAF1962691.1"/>
    <property type="molecule type" value="Genomic_DNA"/>
</dbReference>
<evidence type="ECO:0000313" key="7">
    <source>
        <dbReference type="Proteomes" id="UP000800035"/>
    </source>
</evidence>
<organism evidence="6 7">
    <name type="scientific">Byssothecium circinans</name>
    <dbReference type="NCBI Taxonomy" id="147558"/>
    <lineage>
        <taxon>Eukaryota</taxon>
        <taxon>Fungi</taxon>
        <taxon>Dikarya</taxon>
        <taxon>Ascomycota</taxon>
        <taxon>Pezizomycotina</taxon>
        <taxon>Dothideomycetes</taxon>
        <taxon>Pleosporomycetidae</taxon>
        <taxon>Pleosporales</taxon>
        <taxon>Massarineae</taxon>
        <taxon>Massarinaceae</taxon>
        <taxon>Byssothecium</taxon>
    </lineage>
</organism>
<feature type="compositionally biased region" description="Low complexity" evidence="3">
    <location>
        <begin position="17"/>
        <end position="33"/>
    </location>
</feature>
<evidence type="ECO:0000256" key="1">
    <source>
        <dbReference type="ARBA" id="ARBA00022741"/>
    </source>
</evidence>
<evidence type="ECO:0000256" key="3">
    <source>
        <dbReference type="SAM" id="MobiDB-lite"/>
    </source>
</evidence>
<evidence type="ECO:0000256" key="2">
    <source>
        <dbReference type="ARBA" id="ARBA00023134"/>
    </source>
</evidence>
<feature type="domain" description="Dynamin-type G" evidence="5">
    <location>
        <begin position="92"/>
        <end position="415"/>
    </location>
</feature>
<keyword evidence="7" id="KW-1185">Reference proteome</keyword>
<evidence type="ECO:0000259" key="4">
    <source>
        <dbReference type="PROSITE" id="PS51388"/>
    </source>
</evidence>
<accession>A0A6A5UCQ8</accession>
<dbReference type="GO" id="GO:0005525">
    <property type="term" value="F:GTP binding"/>
    <property type="evidence" value="ECO:0007669"/>
    <property type="project" value="InterPro"/>
</dbReference>
<keyword evidence="2" id="KW-0342">GTP-binding</keyword>
<dbReference type="PANTHER" id="PTHR11566">
    <property type="entry name" value="DYNAMIN"/>
    <property type="match status" value="1"/>
</dbReference>
<evidence type="ECO:0000259" key="5">
    <source>
        <dbReference type="PROSITE" id="PS51718"/>
    </source>
</evidence>
<dbReference type="PRINTS" id="PR00195">
    <property type="entry name" value="DYNAMIN"/>
</dbReference>
<feature type="domain" description="GED" evidence="4">
    <location>
        <begin position="756"/>
        <end position="852"/>
    </location>
</feature>
<dbReference type="GO" id="GO:0003924">
    <property type="term" value="F:GTPase activity"/>
    <property type="evidence" value="ECO:0007669"/>
    <property type="project" value="InterPro"/>
</dbReference>
<dbReference type="PROSITE" id="PS51718">
    <property type="entry name" value="G_DYNAMIN_2"/>
    <property type="match status" value="1"/>
</dbReference>
<evidence type="ECO:0000313" key="6">
    <source>
        <dbReference type="EMBL" id="KAF1962691.1"/>
    </source>
</evidence>
<keyword evidence="1" id="KW-0547">Nucleotide-binding</keyword>
<dbReference type="SMART" id="SM00053">
    <property type="entry name" value="DYNc"/>
    <property type="match status" value="1"/>
</dbReference>
<protein>
    <submittedName>
        <fullName evidence="6">P-loop containing nucleoside triphosphate hydrolase protein</fullName>
    </submittedName>
</protein>
<dbReference type="Pfam" id="PF00350">
    <property type="entry name" value="Dynamin_N"/>
    <property type="match status" value="1"/>
</dbReference>
<dbReference type="Pfam" id="PF01031">
    <property type="entry name" value="Dynamin_M"/>
    <property type="match status" value="1"/>
</dbReference>
<dbReference type="InterPro" id="IPR027417">
    <property type="entry name" value="P-loop_NTPase"/>
</dbReference>
<gene>
    <name evidence="6" type="ORF">CC80DRAFT_95949</name>
</gene>
<dbReference type="SUPFAM" id="SSF52540">
    <property type="entry name" value="P-loop containing nucleoside triphosphate hydrolases"/>
    <property type="match status" value="1"/>
</dbReference>
<dbReference type="PANTHER" id="PTHR11566:SF131">
    <property type="entry name" value="GTPASE, PUTATIVE (AFU_ORTHOLOGUE AFUA_6G07630)-RELATED"/>
    <property type="match status" value="1"/>
</dbReference>
<dbReference type="GO" id="GO:0005874">
    <property type="term" value="C:microtubule"/>
    <property type="evidence" value="ECO:0007669"/>
    <property type="project" value="TreeGrafter"/>
</dbReference>
<sequence>MAGATRASTNRKQPARSTPASSQAQPTASSGSTIPDDRMHAPNGSHGQEFEPMSIETDEDRGPSEVEVLGVQLKEAVAVINRLVALGLERHDIPLPKCIVLGEQSTGKSSVIEAISGIKTPRSTDTCTRCPLYIQLEEPSKESSKSWHAKILIRHKYIYDGISRTRFPNWKKNPNPVEEPFAETKSPLELEELIARAQLAVLSPDQPSTDFLHPDVFSRDSDTYHQCDFSPNIVCIYISQLGLPSLSFYDLPGIIGQAEKEDAQFLVKFVRDLVSEYVLDPQTLVLVTCSLENDLANSTVTTLARELGASERCIGVLTKPDRLPACSRVGKLEQVLAGRRFPLGHGYFVVKNPPQDDINRGVSHRHARAQEQQFFSTNEPWTTTDFQAYQSRFGSANLQRALSTKLTYQIKDLLPIILEQVKSRLDKVNSELSQLPEPPASAFSSTRIISDILLAFSNDVGVAMRGKYPQHTWGNTWKALCDQYLDALLSMKPAIKKFGQLDAGIFKSSEFAGKSVGTSIAVDSDDDEDMGVSRSDSPKTPSKKRKVEDSGGPTSRFQTPSRTPRQPTFAAIPNQPGVRKVFDLDDFAAHLRNVSVSTIPHDTDSSVINDLIIENITHWDLPTGRFFGQLESKMREVVKSIFSKRFGYWQDSPLCQAAGAIIDQVFKNHLEQQRSMAQDSLADEYHGPFLYDEQDYEELRTKTLGEYRVARKEARKVQFAKEALGPGFDVEDARKLFLRDAAAKQALFEKEPYEKEIVAISRVTTYYTFAAKRLRSNVCGRISSKFLSQLAQNLRDELENNLGIHDENGPQTAMHLLAEPTYRAKQRQELHNTKEALQSGLKHLESLQGFPLSSQQSTNGFVSFGSSH</sequence>
<proteinExistence type="predicted"/>
<feature type="region of interest" description="Disordered" evidence="3">
    <location>
        <begin position="520"/>
        <end position="569"/>
    </location>
</feature>
<dbReference type="Gene3D" id="3.40.50.300">
    <property type="entry name" value="P-loop containing nucleotide triphosphate hydrolases"/>
    <property type="match status" value="1"/>
</dbReference>
<name>A0A6A5UCQ8_9PLEO</name>
<dbReference type="InterPro" id="IPR020850">
    <property type="entry name" value="GED_dom"/>
</dbReference>
<dbReference type="AlphaFoldDB" id="A0A6A5UCQ8"/>
<dbReference type="InterPro" id="IPR045063">
    <property type="entry name" value="Dynamin_N"/>
</dbReference>